<evidence type="ECO:0000313" key="2">
    <source>
        <dbReference type="EMBL" id="BCA30108.1"/>
    </source>
</evidence>
<name>A0A679GP60_9GAMM</name>
<dbReference type="InterPro" id="IPR052340">
    <property type="entry name" value="RNase_Y/CdgJ"/>
</dbReference>
<proteinExistence type="predicted"/>
<feature type="domain" description="HDOD" evidence="1">
    <location>
        <begin position="23"/>
        <end position="210"/>
    </location>
</feature>
<dbReference type="KEGG" id="poj:PtoMrB4_40850"/>
<dbReference type="GeneID" id="57399304"/>
<dbReference type="SUPFAM" id="SSF109604">
    <property type="entry name" value="HD-domain/PDEase-like"/>
    <property type="match status" value="1"/>
</dbReference>
<accession>A0A679GP60</accession>
<dbReference type="RefSeq" id="WP_172434341.1">
    <property type="nucleotide sequence ID" value="NZ_AP022642.1"/>
</dbReference>
<gene>
    <name evidence="2" type="ORF">PtoMrB4_40850</name>
</gene>
<dbReference type="PANTHER" id="PTHR33525">
    <property type="match status" value="1"/>
</dbReference>
<dbReference type="PANTHER" id="PTHR33525:SF3">
    <property type="entry name" value="RIBONUCLEASE Y"/>
    <property type="match status" value="1"/>
</dbReference>
<organism evidence="2 3">
    <name type="scientific">Metapseudomonas otitidis</name>
    <dbReference type="NCBI Taxonomy" id="319939"/>
    <lineage>
        <taxon>Bacteria</taxon>
        <taxon>Pseudomonadati</taxon>
        <taxon>Pseudomonadota</taxon>
        <taxon>Gammaproteobacteria</taxon>
        <taxon>Pseudomonadales</taxon>
        <taxon>Pseudomonadaceae</taxon>
        <taxon>Metapseudomonas</taxon>
    </lineage>
</organism>
<dbReference type="AlphaFoldDB" id="A0A679GP60"/>
<sequence>MDNRYDRLKFSLLSHFMKGEAKVPQMPETSMQLRKLLSSEHASLEQVTRLLHSNPPLAAYLMQFAATPLLRNLRPGVNLQEVIARLGMQRLNNLVLSFTLQNLLTTQNPVLQKVFRHRWNTALLCAAYCACLAQDYTRLSLEDAMLAGLVQDIGSLPLLDEADQWPEIPREEAVLEQLCEQLSADIGVVVLTAWKLPPVLVDCARHRTHWDRQHGERADLADLVQVASRLCASEPDDESLPQLPAWRRVLRERADQLDAATLRTELASGVAFWFKLMGGKGHA</sequence>
<protein>
    <recommendedName>
        <fullName evidence="1">HDOD domain-containing protein</fullName>
    </recommendedName>
</protein>
<evidence type="ECO:0000313" key="3">
    <source>
        <dbReference type="Proteomes" id="UP000501237"/>
    </source>
</evidence>
<reference evidence="2 3" key="1">
    <citation type="journal article" date="2020" name="Microbiol. Resour. Announc.">
        <title>Complete genome sequence of Pseudomonas otitidis strain MrB4, isolated from Lake Biwa in Japan.</title>
        <authorList>
            <person name="Miyazaki K."/>
            <person name="Hase E."/>
            <person name="Maruya T."/>
        </authorList>
    </citation>
    <scope>NUCLEOTIDE SEQUENCE [LARGE SCALE GENOMIC DNA]</scope>
    <source>
        <strain evidence="2 3">MrB4</strain>
    </source>
</reference>
<dbReference type="Proteomes" id="UP000501237">
    <property type="component" value="Chromosome"/>
</dbReference>
<dbReference type="Pfam" id="PF08668">
    <property type="entry name" value="HDOD"/>
    <property type="match status" value="1"/>
</dbReference>
<dbReference type="Gene3D" id="1.10.3210.10">
    <property type="entry name" value="Hypothetical protein af1432"/>
    <property type="match status" value="1"/>
</dbReference>
<dbReference type="EMBL" id="AP022642">
    <property type="protein sequence ID" value="BCA30108.1"/>
    <property type="molecule type" value="Genomic_DNA"/>
</dbReference>
<dbReference type="InterPro" id="IPR013976">
    <property type="entry name" value="HDOD"/>
</dbReference>
<dbReference type="PROSITE" id="PS51833">
    <property type="entry name" value="HDOD"/>
    <property type="match status" value="1"/>
</dbReference>
<evidence type="ECO:0000259" key="1">
    <source>
        <dbReference type="PROSITE" id="PS51833"/>
    </source>
</evidence>